<evidence type="ECO:0000256" key="1">
    <source>
        <dbReference type="SAM" id="Phobius"/>
    </source>
</evidence>
<keyword evidence="1" id="KW-0472">Membrane</keyword>
<keyword evidence="3" id="KW-1185">Reference proteome</keyword>
<accession>A0A8J7RME3</accession>
<evidence type="ECO:0000313" key="3">
    <source>
        <dbReference type="Proteomes" id="UP000673975"/>
    </source>
</evidence>
<feature type="transmembrane region" description="Helical" evidence="1">
    <location>
        <begin position="34"/>
        <end position="52"/>
    </location>
</feature>
<dbReference type="AlphaFoldDB" id="A0A8J7RME3"/>
<name>A0A8J7RME3_9BACT</name>
<dbReference type="RefSeq" id="WP_210511295.1">
    <property type="nucleotide sequence ID" value="NZ_JAFIDN010000004.1"/>
</dbReference>
<keyword evidence="1" id="KW-1133">Transmembrane helix</keyword>
<proteinExistence type="predicted"/>
<organism evidence="2 3">
    <name type="scientific">Natronogracilivirga saccharolytica</name>
    <dbReference type="NCBI Taxonomy" id="2812953"/>
    <lineage>
        <taxon>Bacteria</taxon>
        <taxon>Pseudomonadati</taxon>
        <taxon>Balneolota</taxon>
        <taxon>Balneolia</taxon>
        <taxon>Balneolales</taxon>
        <taxon>Cyclonatronaceae</taxon>
        <taxon>Natronogracilivirga</taxon>
    </lineage>
</organism>
<feature type="transmembrane region" description="Helical" evidence="1">
    <location>
        <begin position="88"/>
        <end position="108"/>
    </location>
</feature>
<sequence length="130" mass="15399">MKPVFSRFPRLFTFLPLLLIAVYPFIIDTGMFKDWLVALYQFGAIIICLLVFSYKTYENSDYGYLLVGIFIFFITFILYWLPESVFTLPRYAWILFVSSGVLIVTVGYNQVHQLEKSITDIYEKKENWFV</sequence>
<reference evidence="2" key="1">
    <citation type="submission" date="2021-02" db="EMBL/GenBank/DDBJ databases">
        <title>Natronogracilivirga saccharolytica gen. nov. sp. nov. a new anaerobic, haloalkiliphilic carbohydrate-fermenting bacterium from soda lake and proposing of Cyclonatronumiaceae fam. nov. in the phylum Balneolaeota.</title>
        <authorList>
            <person name="Zhilina T.N."/>
            <person name="Sorokin D.Y."/>
            <person name="Zavarzina D.G."/>
            <person name="Toshchakov S.V."/>
            <person name="Kublanov I.V."/>
        </authorList>
    </citation>
    <scope>NUCLEOTIDE SEQUENCE</scope>
    <source>
        <strain evidence="2">Z-1702</strain>
    </source>
</reference>
<dbReference type="EMBL" id="JAFIDN010000004">
    <property type="protein sequence ID" value="MBP3192394.1"/>
    <property type="molecule type" value="Genomic_DNA"/>
</dbReference>
<evidence type="ECO:0000313" key="2">
    <source>
        <dbReference type="EMBL" id="MBP3192394.1"/>
    </source>
</evidence>
<keyword evidence="1" id="KW-0812">Transmembrane</keyword>
<protein>
    <submittedName>
        <fullName evidence="2">Uncharacterized protein</fullName>
    </submittedName>
</protein>
<gene>
    <name evidence="2" type="ORF">NATSA_06950</name>
</gene>
<comment type="caution">
    <text evidence="2">The sequence shown here is derived from an EMBL/GenBank/DDBJ whole genome shotgun (WGS) entry which is preliminary data.</text>
</comment>
<dbReference type="Proteomes" id="UP000673975">
    <property type="component" value="Unassembled WGS sequence"/>
</dbReference>
<feature type="transmembrane region" description="Helical" evidence="1">
    <location>
        <begin position="64"/>
        <end position="82"/>
    </location>
</feature>